<dbReference type="Pfam" id="PF00565">
    <property type="entry name" value="SNase"/>
    <property type="match status" value="1"/>
</dbReference>
<feature type="transmembrane region" description="Helical" evidence="4">
    <location>
        <begin position="12"/>
        <end position="31"/>
    </location>
</feature>
<evidence type="ECO:0000259" key="5">
    <source>
        <dbReference type="PROSITE" id="PS50830"/>
    </source>
</evidence>
<dbReference type="Gene3D" id="2.40.50.90">
    <property type="match status" value="1"/>
</dbReference>
<keyword evidence="3" id="KW-0378">Hydrolase</keyword>
<evidence type="ECO:0000256" key="4">
    <source>
        <dbReference type="SAM" id="Phobius"/>
    </source>
</evidence>
<gene>
    <name evidence="6" type="ORF">COT64_03590</name>
</gene>
<reference evidence="7" key="1">
    <citation type="submission" date="2017-09" db="EMBL/GenBank/DDBJ databases">
        <title>Depth-based differentiation of microbial function through sediment-hosted aquifers and enrichment of novel symbionts in the deep terrestrial subsurface.</title>
        <authorList>
            <person name="Probst A.J."/>
            <person name="Ladd B."/>
            <person name="Jarett J.K."/>
            <person name="Geller-Mcgrath D.E."/>
            <person name="Sieber C.M.K."/>
            <person name="Emerson J.B."/>
            <person name="Anantharaman K."/>
            <person name="Thomas B.C."/>
            <person name="Malmstrom R."/>
            <person name="Stieglmeier M."/>
            <person name="Klingl A."/>
            <person name="Woyke T."/>
            <person name="Ryan C.M."/>
            <person name="Banfield J.F."/>
        </authorList>
    </citation>
    <scope>NUCLEOTIDE SEQUENCE [LARGE SCALE GENOMIC DNA]</scope>
</reference>
<organism evidence="6 7">
    <name type="scientific">Candidatus Shapirobacteria bacterium CG09_land_8_20_14_0_10_39_12</name>
    <dbReference type="NCBI Taxonomy" id="1974885"/>
    <lineage>
        <taxon>Bacteria</taxon>
        <taxon>Candidatus Shapironibacteriota</taxon>
    </lineage>
</organism>
<keyword evidence="2" id="KW-0255">Endonuclease</keyword>
<accession>A0A2H0WNM1</accession>
<dbReference type="InterPro" id="IPR035437">
    <property type="entry name" value="SNase_OB-fold_sf"/>
</dbReference>
<dbReference type="PANTHER" id="PTHR12302:SF3">
    <property type="entry name" value="SERINE_THREONINE-PROTEIN KINASE 31"/>
    <property type="match status" value="1"/>
</dbReference>
<feature type="domain" description="TNase-like" evidence="5">
    <location>
        <begin position="37"/>
        <end position="157"/>
    </location>
</feature>
<dbReference type="PANTHER" id="PTHR12302">
    <property type="entry name" value="EBNA2 BINDING PROTEIN P100"/>
    <property type="match status" value="1"/>
</dbReference>
<comment type="caution">
    <text evidence="6">The sequence shown here is derived from an EMBL/GenBank/DDBJ whole genome shotgun (WGS) entry which is preliminary data.</text>
</comment>
<keyword evidence="1" id="KW-0540">Nuclease</keyword>
<dbReference type="AlphaFoldDB" id="A0A2H0WNM1"/>
<dbReference type="PROSITE" id="PS50830">
    <property type="entry name" value="TNASE_3"/>
    <property type="match status" value="1"/>
</dbReference>
<evidence type="ECO:0000256" key="2">
    <source>
        <dbReference type="ARBA" id="ARBA00022759"/>
    </source>
</evidence>
<dbReference type="SUPFAM" id="SSF50199">
    <property type="entry name" value="Staphylococcal nuclease"/>
    <property type="match status" value="1"/>
</dbReference>
<protein>
    <recommendedName>
        <fullName evidence="5">TNase-like domain-containing protein</fullName>
    </recommendedName>
</protein>
<dbReference type="GO" id="GO:0004519">
    <property type="term" value="F:endonuclease activity"/>
    <property type="evidence" value="ECO:0007669"/>
    <property type="project" value="UniProtKB-KW"/>
</dbReference>
<keyword evidence="4" id="KW-0812">Transmembrane</keyword>
<name>A0A2H0WNM1_9BACT</name>
<evidence type="ECO:0000313" key="6">
    <source>
        <dbReference type="EMBL" id="PIS14250.1"/>
    </source>
</evidence>
<evidence type="ECO:0000256" key="3">
    <source>
        <dbReference type="ARBA" id="ARBA00022801"/>
    </source>
</evidence>
<dbReference type="EMBL" id="PEZI01000075">
    <property type="protein sequence ID" value="PIS14250.1"/>
    <property type="molecule type" value="Genomic_DNA"/>
</dbReference>
<dbReference type="SMART" id="SM00318">
    <property type="entry name" value="SNc"/>
    <property type="match status" value="1"/>
</dbReference>
<keyword evidence="4" id="KW-1133">Transmembrane helix</keyword>
<dbReference type="InterPro" id="IPR016071">
    <property type="entry name" value="Staphylococal_nuclease_OB-fold"/>
</dbReference>
<keyword evidence="4" id="KW-0472">Membrane</keyword>
<evidence type="ECO:0000256" key="1">
    <source>
        <dbReference type="ARBA" id="ARBA00022722"/>
    </source>
</evidence>
<evidence type="ECO:0000313" key="7">
    <source>
        <dbReference type="Proteomes" id="UP000230775"/>
    </source>
</evidence>
<proteinExistence type="predicted"/>
<dbReference type="GO" id="GO:0016787">
    <property type="term" value="F:hydrolase activity"/>
    <property type="evidence" value="ECO:0007669"/>
    <property type="project" value="UniProtKB-KW"/>
</dbReference>
<dbReference type="Proteomes" id="UP000230775">
    <property type="component" value="Unassembled WGS sequence"/>
</dbReference>
<sequence length="218" mass="25714">MIKFLRRRVKILIFLFLSVIFGLFSWQYFIFYQGFTVVRVVDGDTIKLNDGRTIRYISIDTPEEGECFAQEAKKINSDLVLGKKVRLEMDTNEMDHFGRYLAYVYLQEGEKKVFVNEFLLTEGMGEFFLDTVNLRYQDVLTQAAEKAHEENKGLWFQCAADVKKGCQIKGNIDRLDKRWYHLPSFRHYETTEVNLKHGDRWFCTEKDAQAAGFKRARE</sequence>